<feature type="transmembrane region" description="Helical" evidence="6">
    <location>
        <begin position="220"/>
        <end position="239"/>
    </location>
</feature>
<dbReference type="OrthoDB" id="9807214at2"/>
<organism evidence="8 9">
    <name type="scientific">Pseudoclavibacter endophyticus</name>
    <dbReference type="NCBI Taxonomy" id="1778590"/>
    <lineage>
        <taxon>Bacteria</taxon>
        <taxon>Bacillati</taxon>
        <taxon>Actinomycetota</taxon>
        <taxon>Actinomycetes</taxon>
        <taxon>Micrococcales</taxon>
        <taxon>Microbacteriaceae</taxon>
        <taxon>Pseudoclavibacter</taxon>
    </lineage>
</organism>
<dbReference type="AlphaFoldDB" id="A0A6H9WMQ8"/>
<keyword evidence="9" id="KW-1185">Reference proteome</keyword>
<dbReference type="EMBL" id="WBJY01000001">
    <property type="protein sequence ID" value="KAB1650156.1"/>
    <property type="molecule type" value="Genomic_DNA"/>
</dbReference>
<evidence type="ECO:0000256" key="3">
    <source>
        <dbReference type="ARBA" id="ARBA00022692"/>
    </source>
</evidence>
<gene>
    <name evidence="8" type="ORF">F8O04_08135</name>
</gene>
<evidence type="ECO:0000256" key="5">
    <source>
        <dbReference type="ARBA" id="ARBA00023136"/>
    </source>
</evidence>
<comment type="similarity">
    <text evidence="2 6">Belongs to the SURF1 family.</text>
</comment>
<dbReference type="Pfam" id="PF02104">
    <property type="entry name" value="SURF1"/>
    <property type="match status" value="1"/>
</dbReference>
<dbReference type="GO" id="GO:0005886">
    <property type="term" value="C:plasma membrane"/>
    <property type="evidence" value="ECO:0007669"/>
    <property type="project" value="UniProtKB-SubCell"/>
</dbReference>
<dbReference type="PANTHER" id="PTHR23427:SF2">
    <property type="entry name" value="SURFEIT LOCUS PROTEIN 1"/>
    <property type="match status" value="1"/>
</dbReference>
<dbReference type="CDD" id="cd06662">
    <property type="entry name" value="SURF1"/>
    <property type="match status" value="1"/>
</dbReference>
<dbReference type="RefSeq" id="WP_158028740.1">
    <property type="nucleotide sequence ID" value="NZ_BMHG01000001.1"/>
</dbReference>
<reference evidence="8 9" key="1">
    <citation type="submission" date="2019-09" db="EMBL/GenBank/DDBJ databases">
        <title>Phylogeny of genus Pseudoclavibacter and closely related genus.</title>
        <authorList>
            <person name="Li Y."/>
        </authorList>
    </citation>
    <scope>NUCLEOTIDE SEQUENCE [LARGE SCALE GENOMIC DNA]</scope>
    <source>
        <strain evidence="8 9">EGI 60007</strain>
    </source>
</reference>
<feature type="region of interest" description="Disordered" evidence="7">
    <location>
        <begin position="246"/>
        <end position="286"/>
    </location>
</feature>
<name>A0A6H9WMQ8_9MICO</name>
<keyword evidence="6" id="KW-1003">Cell membrane</keyword>
<proteinExistence type="inferred from homology"/>
<feature type="compositionally biased region" description="Basic and acidic residues" evidence="7">
    <location>
        <begin position="246"/>
        <end position="263"/>
    </location>
</feature>
<dbReference type="InterPro" id="IPR002994">
    <property type="entry name" value="Surf1/Shy1"/>
</dbReference>
<accession>A0A6H9WMQ8</accession>
<dbReference type="Proteomes" id="UP000431744">
    <property type="component" value="Unassembled WGS sequence"/>
</dbReference>
<dbReference type="InterPro" id="IPR045214">
    <property type="entry name" value="Surf1/Surf4"/>
</dbReference>
<keyword evidence="4 6" id="KW-1133">Transmembrane helix</keyword>
<evidence type="ECO:0000256" key="6">
    <source>
        <dbReference type="RuleBase" id="RU363076"/>
    </source>
</evidence>
<feature type="transmembrane region" description="Helical" evidence="6">
    <location>
        <begin position="15"/>
        <end position="35"/>
    </location>
</feature>
<evidence type="ECO:0000256" key="1">
    <source>
        <dbReference type="ARBA" id="ARBA00004370"/>
    </source>
</evidence>
<evidence type="ECO:0000256" key="7">
    <source>
        <dbReference type="SAM" id="MobiDB-lite"/>
    </source>
</evidence>
<dbReference type="PROSITE" id="PS50895">
    <property type="entry name" value="SURF1"/>
    <property type="match status" value="1"/>
</dbReference>
<feature type="compositionally biased region" description="Acidic residues" evidence="7">
    <location>
        <begin position="271"/>
        <end position="280"/>
    </location>
</feature>
<evidence type="ECO:0000313" key="8">
    <source>
        <dbReference type="EMBL" id="KAB1650156.1"/>
    </source>
</evidence>
<comment type="caution">
    <text evidence="8">The sequence shown here is derived from an EMBL/GenBank/DDBJ whole genome shotgun (WGS) entry which is preliminary data.</text>
</comment>
<keyword evidence="5 6" id="KW-0472">Membrane</keyword>
<comment type="subcellular location">
    <subcellularLocation>
        <location evidence="6">Cell membrane</location>
        <topology evidence="6">Multi-pass membrane protein</topology>
    </subcellularLocation>
    <subcellularLocation>
        <location evidence="1">Membrane</location>
    </subcellularLocation>
</comment>
<dbReference type="PANTHER" id="PTHR23427">
    <property type="entry name" value="SURFEIT LOCUS PROTEIN"/>
    <property type="match status" value="1"/>
</dbReference>
<dbReference type="PROSITE" id="PS51257">
    <property type="entry name" value="PROKAR_LIPOPROTEIN"/>
    <property type="match status" value="1"/>
</dbReference>
<sequence length="286" mass="32075">MSGAGKWRFALTRRWFGYLGFVIVFAIACGFLSHWQFDRRDERVAANQHIEQNYDAAPVSLDTALPRLDAWDDGETWQPVVLHGRYLPDEQVLARARPMDGMPGFEILVPFETTDGTIFIVNRGWLQTGNEQDLPDEIPQAPSAEMTVVARLQPGEPQVPGRTAPEGQIATIHLPTFADRLGEDRVYTGAYGLLAAEEPPAPAGKLPTKPALDEGNHLSYAFQWIIFAVIAAIGLVWGVRNEYRHRNPDDPEVRAARERALERARRRGPTDADEEDALLDEVERVR</sequence>
<evidence type="ECO:0000256" key="2">
    <source>
        <dbReference type="ARBA" id="ARBA00007165"/>
    </source>
</evidence>
<keyword evidence="3 6" id="KW-0812">Transmembrane</keyword>
<evidence type="ECO:0000313" key="9">
    <source>
        <dbReference type="Proteomes" id="UP000431744"/>
    </source>
</evidence>
<protein>
    <recommendedName>
        <fullName evidence="6">SURF1-like protein</fullName>
    </recommendedName>
</protein>
<evidence type="ECO:0000256" key="4">
    <source>
        <dbReference type="ARBA" id="ARBA00022989"/>
    </source>
</evidence>